<evidence type="ECO:0000256" key="2">
    <source>
        <dbReference type="SAM" id="SignalP"/>
    </source>
</evidence>
<evidence type="ECO:0000313" key="3">
    <source>
        <dbReference type="EMBL" id="VVP09521.1"/>
    </source>
</evidence>
<evidence type="ECO:0000313" key="4">
    <source>
        <dbReference type="Proteomes" id="UP000349468"/>
    </source>
</evidence>
<gene>
    <name evidence="3" type="ORF">PS870_03233</name>
</gene>
<protein>
    <recommendedName>
        <fullName evidence="5">Lipoprotein</fullName>
    </recommendedName>
</protein>
<dbReference type="AlphaFoldDB" id="A0A5E7L871"/>
<dbReference type="RefSeq" id="WP_010455793.1">
    <property type="nucleotide sequence ID" value="NZ_CABVIK010000010.1"/>
</dbReference>
<feature type="chain" id="PRO_5022944105" description="Lipoprotein" evidence="2">
    <location>
        <begin position="24"/>
        <end position="91"/>
    </location>
</feature>
<proteinExistence type="predicted"/>
<name>A0A5E7L871_PSEFL</name>
<evidence type="ECO:0008006" key="5">
    <source>
        <dbReference type="Google" id="ProtNLM"/>
    </source>
</evidence>
<feature type="region of interest" description="Disordered" evidence="1">
    <location>
        <begin position="28"/>
        <end position="91"/>
    </location>
</feature>
<feature type="compositionally biased region" description="Basic and acidic residues" evidence="1">
    <location>
        <begin position="47"/>
        <end position="57"/>
    </location>
</feature>
<organism evidence="3 4">
    <name type="scientific">Pseudomonas fluorescens</name>
    <dbReference type="NCBI Taxonomy" id="294"/>
    <lineage>
        <taxon>Bacteria</taxon>
        <taxon>Pseudomonadati</taxon>
        <taxon>Pseudomonadota</taxon>
        <taxon>Gammaproteobacteria</taxon>
        <taxon>Pseudomonadales</taxon>
        <taxon>Pseudomonadaceae</taxon>
        <taxon>Pseudomonas</taxon>
    </lineage>
</organism>
<evidence type="ECO:0000256" key="1">
    <source>
        <dbReference type="SAM" id="MobiDB-lite"/>
    </source>
</evidence>
<feature type="signal peptide" evidence="2">
    <location>
        <begin position="1"/>
        <end position="23"/>
    </location>
</feature>
<reference evidence="3 4" key="1">
    <citation type="submission" date="2019-09" db="EMBL/GenBank/DDBJ databases">
        <authorList>
            <person name="Chandra G."/>
            <person name="Truman W A."/>
        </authorList>
    </citation>
    <scope>NUCLEOTIDE SEQUENCE [LARGE SCALE GENOMIC DNA]</scope>
    <source>
        <strain evidence="3">PS870</strain>
    </source>
</reference>
<accession>A0A5E7L871</accession>
<sequence precursor="true">MNSKIAPLMLAGLVSICPLYSLATEKTTEDATLPPSALPGLNQGESNAEKADKKGEEASGSNSGAESHEIEKDAAGSSGSGNEGAKSKPQQ</sequence>
<dbReference type="GeneID" id="46431688"/>
<dbReference type="Proteomes" id="UP000349468">
    <property type="component" value="Unassembled WGS sequence"/>
</dbReference>
<dbReference type="EMBL" id="CABVIK010000010">
    <property type="protein sequence ID" value="VVP09521.1"/>
    <property type="molecule type" value="Genomic_DNA"/>
</dbReference>
<keyword evidence="2" id="KW-0732">Signal</keyword>